<dbReference type="Gene3D" id="1.25.40.10">
    <property type="entry name" value="Tetratricopeptide repeat domain"/>
    <property type="match status" value="1"/>
</dbReference>
<comment type="caution">
    <text evidence="1">The sequence shown here is derived from an EMBL/GenBank/DDBJ whole genome shotgun (WGS) entry which is preliminary data.</text>
</comment>
<evidence type="ECO:0008006" key="3">
    <source>
        <dbReference type="Google" id="ProtNLM"/>
    </source>
</evidence>
<dbReference type="InterPro" id="IPR011990">
    <property type="entry name" value="TPR-like_helical_dom_sf"/>
</dbReference>
<protein>
    <recommendedName>
        <fullName evidence="3">Sel1 repeat family protein</fullName>
    </recommendedName>
</protein>
<sequence>MQDSFVSLDDIFDEVKKEEQTFLKGLSDSSDLMPPEQAAAKAAVFEEQAEDFVKQNKGAQRSAQLNHAEVNPLDHALYWYYVAKCNGGMVQDKLEALIKLVCTAEVNGNLTLYKNCKKGSLDLKFDLWSRPGKAGQNGKGSNYGKPSNNNREVRFSSRAYMSKIHQQCEEENKFYGSKTYADDDEDFDEFESHDGCCAMAAEYLTPLFMVVLNDLVKKKDGLYTFCTEICGLPYERDKLQQLSADSPLDQLLYLHLIKMLQLHSQPDGPERFRSLSFVMGHDYAAMTDRLPAEAAALCYEQTQVSRIIPGMPAQAAYMIALSHLYGVNVKYDRSLAENWMRYARLLGHPLAMAAYDIYFEPIPSDYKVCYVPERLLYIYSKAVVRFLSVMLKDPVNSCSMDFFYTRADGKTGFVGANLFNNMLQALRVREQLDRNLPQVQRAMKLFDTDELMDEFLDACKRYMSRDELCLSATLTTLIEEQGLDIFAETLDGLQADFLPQEFKDEAGSGFSFSSERLEQLIADHIEKYGDDEDFEMKIDPEVMQDILESGEFEPDESLYKEKTLLLFEEGCRAGFECAVESVLNGMDNEADFEFSTEDYLPAIVAAAKGGNGYAACALYRHSAQGGLLAEAFAGKGRERIEILKNAAKNGSAEACLMCLSEKAVLKTLSEEERCDFALHAFKCGAADAMAELACLLEKDEPQTAKTLAWLARFFGGYNKCRKIAENDAIKALPFMERIIKLDKKAEQGDSQAALILAYMTAQGVVLPMNSLMCSHYLLLAQQSGSRRCKEILYNEAANMLRVKLDLLTDSVSAAGLACSVLQRWEDRDSDDLYETDTFHDAVEEIVSLLLHGKSSIEQYWAGDQALNLSVSGFIELIVDGNEPCYKFGEEKIKCRHPFSWLSSLSTMQMVVPNYLIWQDHASALVSYRMLLTQLNRGPEYPHPLRDLIMGRMALSPLGSKPDFKLMHTYLQRALNGGQPGAAALYYNDYDPISPLALNPGKKPGRSRPVRRVKPSVPEITTIATGMA</sequence>
<dbReference type="EMBL" id="JADINH010000195">
    <property type="protein sequence ID" value="MBO8416658.1"/>
    <property type="molecule type" value="Genomic_DNA"/>
</dbReference>
<reference evidence="1" key="1">
    <citation type="submission" date="2020-10" db="EMBL/GenBank/DDBJ databases">
        <authorList>
            <person name="Gilroy R."/>
        </authorList>
    </citation>
    <scope>NUCLEOTIDE SEQUENCE</scope>
    <source>
        <strain evidence="1">17213</strain>
    </source>
</reference>
<dbReference type="Proteomes" id="UP000823631">
    <property type="component" value="Unassembled WGS sequence"/>
</dbReference>
<evidence type="ECO:0000313" key="2">
    <source>
        <dbReference type="Proteomes" id="UP000823631"/>
    </source>
</evidence>
<name>A0A9D9DDV5_9GAMM</name>
<proteinExistence type="predicted"/>
<evidence type="ECO:0000313" key="1">
    <source>
        <dbReference type="EMBL" id="MBO8416658.1"/>
    </source>
</evidence>
<reference evidence="1" key="2">
    <citation type="journal article" date="2021" name="PeerJ">
        <title>Extensive microbial diversity within the chicken gut microbiome revealed by metagenomics and culture.</title>
        <authorList>
            <person name="Gilroy R."/>
            <person name="Ravi A."/>
            <person name="Getino M."/>
            <person name="Pursley I."/>
            <person name="Horton D.L."/>
            <person name="Alikhan N.F."/>
            <person name="Baker D."/>
            <person name="Gharbi K."/>
            <person name="Hall N."/>
            <person name="Watson M."/>
            <person name="Adriaenssens E.M."/>
            <person name="Foster-Nyarko E."/>
            <person name="Jarju S."/>
            <person name="Secka A."/>
            <person name="Antonio M."/>
            <person name="Oren A."/>
            <person name="Chaudhuri R.R."/>
            <person name="La Ragione R."/>
            <person name="Hildebrand F."/>
            <person name="Pallen M.J."/>
        </authorList>
    </citation>
    <scope>NUCLEOTIDE SEQUENCE</scope>
    <source>
        <strain evidence="1">17213</strain>
    </source>
</reference>
<organism evidence="1 2">
    <name type="scientific">Candidatus Avisuccinivibrio stercorigallinarum</name>
    <dbReference type="NCBI Taxonomy" id="2840704"/>
    <lineage>
        <taxon>Bacteria</taxon>
        <taxon>Pseudomonadati</taxon>
        <taxon>Pseudomonadota</taxon>
        <taxon>Gammaproteobacteria</taxon>
        <taxon>Aeromonadales</taxon>
        <taxon>Succinivibrionaceae</taxon>
        <taxon>Succinivibrionaceae incertae sedis</taxon>
        <taxon>Candidatus Avisuccinivibrio</taxon>
    </lineage>
</organism>
<gene>
    <name evidence="1" type="ORF">IAB19_09790</name>
</gene>
<accession>A0A9D9DDV5</accession>
<dbReference type="AlphaFoldDB" id="A0A9D9DDV5"/>